<evidence type="ECO:0000313" key="2">
    <source>
        <dbReference type="EMBL" id="KXX99628.1"/>
    </source>
</evidence>
<reference evidence="2 3" key="1">
    <citation type="submission" date="2015-12" db="EMBL/GenBank/DDBJ databases">
        <title>Bacillus cereus Group isolate.</title>
        <authorList>
            <person name="Kovac J."/>
        </authorList>
    </citation>
    <scope>NUCLEOTIDE SEQUENCE [LARGE SCALE GENOMIC DNA]</scope>
    <source>
        <strain evidence="2 3">FSL W8-0275</strain>
    </source>
</reference>
<dbReference type="RefSeq" id="WP_017560498.1">
    <property type="nucleotide sequence ID" value="NZ_JARPVK010000011.1"/>
</dbReference>
<dbReference type="EMBL" id="LOMT01000057">
    <property type="protein sequence ID" value="KXX99628.1"/>
    <property type="molecule type" value="Genomic_DNA"/>
</dbReference>
<dbReference type="AlphaFoldDB" id="A0A150B6Z0"/>
<comment type="caution">
    <text evidence="2">The sequence shown here is derived from an EMBL/GenBank/DDBJ whole genome shotgun (WGS) entry which is preliminary data.</text>
</comment>
<evidence type="ECO:0000256" key="1">
    <source>
        <dbReference type="SAM" id="MobiDB-lite"/>
    </source>
</evidence>
<gene>
    <name evidence="2" type="ORF">AT274_08320</name>
</gene>
<accession>A0A150B6Z0</accession>
<protein>
    <submittedName>
        <fullName evidence="2">Uncharacterized protein</fullName>
    </submittedName>
</protein>
<dbReference type="Proteomes" id="UP000075591">
    <property type="component" value="Unassembled WGS sequence"/>
</dbReference>
<organism evidence="2 3">
    <name type="scientific">Bacillus cereus</name>
    <dbReference type="NCBI Taxonomy" id="1396"/>
    <lineage>
        <taxon>Bacteria</taxon>
        <taxon>Bacillati</taxon>
        <taxon>Bacillota</taxon>
        <taxon>Bacilli</taxon>
        <taxon>Bacillales</taxon>
        <taxon>Bacillaceae</taxon>
        <taxon>Bacillus</taxon>
        <taxon>Bacillus cereus group</taxon>
    </lineage>
</organism>
<proteinExistence type="predicted"/>
<dbReference type="PATRIC" id="fig|1396.432.peg.4180"/>
<evidence type="ECO:0000313" key="3">
    <source>
        <dbReference type="Proteomes" id="UP000075591"/>
    </source>
</evidence>
<sequence>MAIEVVLYKKEDVSEEITLVDIENRSDYDMIKKNLFCAFEGCTAKIEYVPKGKRIAHFKTWPMSDHSSDCIDFFEREQKNRGRKNLASSSMGLTDKHINNVLRSLINSVDETEEEKELRLQKQREKRKKKNQTVDKNKDSDRSEDIRPTTVKDADETLEGKRAPSVKRRHSISFLSEEDLGTAIALHENIASISIEEKRVVILLRKNTKETKVYFEEAFFAKSATNIGAMFEVVKRSFDNGDVLALDCVGTVERRGGELSLVIGGQSHIRINKKTIQNFVFGS</sequence>
<feature type="region of interest" description="Disordered" evidence="1">
    <location>
        <begin position="113"/>
        <end position="164"/>
    </location>
</feature>
<name>A0A150B6Z0_BACCE</name>
<feature type="compositionally biased region" description="Basic and acidic residues" evidence="1">
    <location>
        <begin position="132"/>
        <end position="162"/>
    </location>
</feature>